<accession>A0A4Y7TQH3</accession>
<dbReference type="STRING" id="71717.A0A4Y7TQH3"/>
<proteinExistence type="predicted"/>
<dbReference type="EMBL" id="QPFP01000006">
    <property type="protein sequence ID" value="TEB36427.1"/>
    <property type="molecule type" value="Genomic_DNA"/>
</dbReference>
<dbReference type="Pfam" id="PF00172">
    <property type="entry name" value="Zn_clus"/>
    <property type="match status" value="1"/>
</dbReference>
<dbReference type="PROSITE" id="PS00463">
    <property type="entry name" value="ZN2_CY6_FUNGAL_1"/>
    <property type="match status" value="1"/>
</dbReference>
<dbReference type="Proteomes" id="UP000298030">
    <property type="component" value="Unassembled WGS sequence"/>
</dbReference>
<feature type="region of interest" description="Disordered" evidence="5">
    <location>
        <begin position="1"/>
        <end position="63"/>
    </location>
</feature>
<evidence type="ECO:0000256" key="1">
    <source>
        <dbReference type="ARBA" id="ARBA00023015"/>
    </source>
</evidence>
<evidence type="ECO:0000256" key="5">
    <source>
        <dbReference type="SAM" id="MobiDB-lite"/>
    </source>
</evidence>
<dbReference type="SUPFAM" id="SSF57701">
    <property type="entry name" value="Zn2/Cys6 DNA-binding domain"/>
    <property type="match status" value="1"/>
</dbReference>
<evidence type="ECO:0000259" key="6">
    <source>
        <dbReference type="PROSITE" id="PS50048"/>
    </source>
</evidence>
<dbReference type="Gene3D" id="4.10.240.10">
    <property type="entry name" value="Zn(2)-C6 fungal-type DNA-binding domain"/>
    <property type="match status" value="1"/>
</dbReference>
<dbReference type="AlphaFoldDB" id="A0A4Y7TQH3"/>
<feature type="region of interest" description="Disordered" evidence="5">
    <location>
        <begin position="81"/>
        <end position="139"/>
    </location>
</feature>
<feature type="compositionally biased region" description="Basic and acidic residues" evidence="5">
    <location>
        <begin position="51"/>
        <end position="62"/>
    </location>
</feature>
<dbReference type="PANTHER" id="PTHR31069:SF32">
    <property type="entry name" value="ARGININE METABOLISM REGULATION PROTEIN II"/>
    <property type="match status" value="1"/>
</dbReference>
<dbReference type="PANTHER" id="PTHR31069">
    <property type="entry name" value="OLEATE-ACTIVATED TRANSCRIPTION FACTOR 1-RELATED"/>
    <property type="match status" value="1"/>
</dbReference>
<dbReference type="OrthoDB" id="2441642at2759"/>
<keyword evidence="1" id="KW-0805">Transcription regulation</keyword>
<protein>
    <recommendedName>
        <fullName evidence="6">Zn(2)-C6 fungal-type domain-containing protein</fullName>
    </recommendedName>
</protein>
<feature type="compositionally biased region" description="Low complexity" evidence="5">
    <location>
        <begin position="81"/>
        <end position="93"/>
    </location>
</feature>
<feature type="compositionally biased region" description="Basic and acidic residues" evidence="5">
    <location>
        <begin position="103"/>
        <end position="114"/>
    </location>
</feature>
<dbReference type="CDD" id="cd00067">
    <property type="entry name" value="GAL4"/>
    <property type="match status" value="1"/>
</dbReference>
<dbReference type="InterPro" id="IPR001138">
    <property type="entry name" value="Zn2Cys6_DnaBD"/>
</dbReference>
<feature type="region of interest" description="Disordered" evidence="5">
    <location>
        <begin position="187"/>
        <end position="218"/>
    </location>
</feature>
<evidence type="ECO:0000313" key="7">
    <source>
        <dbReference type="EMBL" id="TEB36427.1"/>
    </source>
</evidence>
<gene>
    <name evidence="7" type="ORF">FA13DRAFT_1706604</name>
</gene>
<dbReference type="InterPro" id="IPR050675">
    <property type="entry name" value="OAF3"/>
</dbReference>
<dbReference type="PROSITE" id="PS50048">
    <property type="entry name" value="ZN2_CY6_FUNGAL_2"/>
    <property type="match status" value="1"/>
</dbReference>
<evidence type="ECO:0000256" key="3">
    <source>
        <dbReference type="ARBA" id="ARBA00023163"/>
    </source>
</evidence>
<evidence type="ECO:0000313" key="8">
    <source>
        <dbReference type="Proteomes" id="UP000298030"/>
    </source>
</evidence>
<keyword evidence="2" id="KW-0238">DNA-binding</keyword>
<evidence type="ECO:0000256" key="2">
    <source>
        <dbReference type="ARBA" id="ARBA00023125"/>
    </source>
</evidence>
<keyword evidence="8" id="KW-1185">Reference proteome</keyword>
<dbReference type="SMART" id="SM00066">
    <property type="entry name" value="GAL4"/>
    <property type="match status" value="1"/>
</dbReference>
<feature type="compositionally biased region" description="Pro residues" evidence="5">
    <location>
        <begin position="33"/>
        <end position="42"/>
    </location>
</feature>
<dbReference type="InterPro" id="IPR036864">
    <property type="entry name" value="Zn2-C6_fun-type_DNA-bd_sf"/>
</dbReference>
<comment type="caution">
    <text evidence="7">The sequence shown here is derived from an EMBL/GenBank/DDBJ whole genome shotgun (WGS) entry which is preliminary data.</text>
</comment>
<dbReference type="GO" id="GO:0000981">
    <property type="term" value="F:DNA-binding transcription factor activity, RNA polymerase II-specific"/>
    <property type="evidence" value="ECO:0007669"/>
    <property type="project" value="InterPro"/>
</dbReference>
<sequence length="218" mass="24162">MNTTNSADELKKQGLYFECSPKPVDDAGTAPETPRPSTPPTIRPRTAQACDKCRERKTKCSGEKPTCVRCQGRGLLCHYSARASRGSRTRTVSPPQQKKRERGHTVDPPADHTEIPVPSQQSVANSVNTYKPYPYPQPSKSYSPRFQNCFLDVPRSSYQSELENALLEASPVAQSLPLISGFEYRQEGAGSLGQNQYPDHEARSGPRDSMAGPNAHWW</sequence>
<reference evidence="7 8" key="1">
    <citation type="journal article" date="2019" name="Nat. Ecol. Evol.">
        <title>Megaphylogeny resolves global patterns of mushroom evolution.</title>
        <authorList>
            <person name="Varga T."/>
            <person name="Krizsan K."/>
            <person name="Foldi C."/>
            <person name="Dima B."/>
            <person name="Sanchez-Garcia M."/>
            <person name="Sanchez-Ramirez S."/>
            <person name="Szollosi G.J."/>
            <person name="Szarkandi J.G."/>
            <person name="Papp V."/>
            <person name="Albert L."/>
            <person name="Andreopoulos W."/>
            <person name="Angelini C."/>
            <person name="Antonin V."/>
            <person name="Barry K.W."/>
            <person name="Bougher N.L."/>
            <person name="Buchanan P."/>
            <person name="Buyck B."/>
            <person name="Bense V."/>
            <person name="Catcheside P."/>
            <person name="Chovatia M."/>
            <person name="Cooper J."/>
            <person name="Damon W."/>
            <person name="Desjardin D."/>
            <person name="Finy P."/>
            <person name="Geml J."/>
            <person name="Haridas S."/>
            <person name="Hughes K."/>
            <person name="Justo A."/>
            <person name="Karasinski D."/>
            <person name="Kautmanova I."/>
            <person name="Kiss B."/>
            <person name="Kocsube S."/>
            <person name="Kotiranta H."/>
            <person name="LaButti K.M."/>
            <person name="Lechner B.E."/>
            <person name="Liimatainen K."/>
            <person name="Lipzen A."/>
            <person name="Lukacs Z."/>
            <person name="Mihaltcheva S."/>
            <person name="Morgado L.N."/>
            <person name="Niskanen T."/>
            <person name="Noordeloos M.E."/>
            <person name="Ohm R.A."/>
            <person name="Ortiz-Santana B."/>
            <person name="Ovrebo C."/>
            <person name="Racz N."/>
            <person name="Riley R."/>
            <person name="Savchenko A."/>
            <person name="Shiryaev A."/>
            <person name="Soop K."/>
            <person name="Spirin V."/>
            <person name="Szebenyi C."/>
            <person name="Tomsovsky M."/>
            <person name="Tulloss R.E."/>
            <person name="Uehling J."/>
            <person name="Grigoriev I.V."/>
            <person name="Vagvolgyi C."/>
            <person name="Papp T."/>
            <person name="Martin F.M."/>
            <person name="Miettinen O."/>
            <person name="Hibbett D.S."/>
            <person name="Nagy L.G."/>
        </authorList>
    </citation>
    <scope>NUCLEOTIDE SEQUENCE [LARGE SCALE GENOMIC DNA]</scope>
    <source>
        <strain evidence="7 8">FP101781</strain>
    </source>
</reference>
<organism evidence="7 8">
    <name type="scientific">Coprinellus micaceus</name>
    <name type="common">Glistening ink-cap mushroom</name>
    <name type="synonym">Coprinus micaceus</name>
    <dbReference type="NCBI Taxonomy" id="71717"/>
    <lineage>
        <taxon>Eukaryota</taxon>
        <taxon>Fungi</taxon>
        <taxon>Dikarya</taxon>
        <taxon>Basidiomycota</taxon>
        <taxon>Agaricomycotina</taxon>
        <taxon>Agaricomycetes</taxon>
        <taxon>Agaricomycetidae</taxon>
        <taxon>Agaricales</taxon>
        <taxon>Agaricineae</taxon>
        <taxon>Psathyrellaceae</taxon>
        <taxon>Coprinellus</taxon>
    </lineage>
</organism>
<feature type="compositionally biased region" description="Polar residues" evidence="5">
    <location>
        <begin position="118"/>
        <end position="129"/>
    </location>
</feature>
<keyword evidence="4" id="KW-0539">Nucleus</keyword>
<dbReference type="GO" id="GO:0008270">
    <property type="term" value="F:zinc ion binding"/>
    <property type="evidence" value="ECO:0007669"/>
    <property type="project" value="InterPro"/>
</dbReference>
<evidence type="ECO:0000256" key="4">
    <source>
        <dbReference type="ARBA" id="ARBA00023242"/>
    </source>
</evidence>
<feature type="domain" description="Zn(2)-C6 fungal-type" evidence="6">
    <location>
        <begin position="49"/>
        <end position="79"/>
    </location>
</feature>
<keyword evidence="3" id="KW-0804">Transcription</keyword>
<name>A0A4Y7TQH3_COPMI</name>
<dbReference type="GO" id="GO:0003677">
    <property type="term" value="F:DNA binding"/>
    <property type="evidence" value="ECO:0007669"/>
    <property type="project" value="UniProtKB-KW"/>
</dbReference>